<evidence type="ECO:0000256" key="1">
    <source>
        <dbReference type="SAM" id="Phobius"/>
    </source>
</evidence>
<feature type="transmembrane region" description="Helical" evidence="1">
    <location>
        <begin position="44"/>
        <end position="63"/>
    </location>
</feature>
<keyword evidence="1" id="KW-0812">Transmembrane</keyword>
<protein>
    <recommendedName>
        <fullName evidence="4">DUF4179 domain-containing protein</fullName>
    </recommendedName>
</protein>
<evidence type="ECO:0000313" key="3">
    <source>
        <dbReference type="Proteomes" id="UP000746471"/>
    </source>
</evidence>
<dbReference type="RefSeq" id="WP_213237687.1">
    <property type="nucleotide sequence ID" value="NZ_JAHBCL010000026.1"/>
</dbReference>
<dbReference type="Proteomes" id="UP000746471">
    <property type="component" value="Unassembled WGS sequence"/>
</dbReference>
<keyword evidence="3" id="KW-1185">Reference proteome</keyword>
<reference evidence="2 3" key="1">
    <citation type="submission" date="2021-05" db="EMBL/GenBank/DDBJ databases">
        <title>Fusibacter ferrireducens sp. nov., an anaerobic, sulfur- and Fe-reducing bacterium isolated from the mangrove sediment.</title>
        <authorList>
            <person name="Qiu D."/>
        </authorList>
    </citation>
    <scope>NUCLEOTIDE SEQUENCE [LARGE SCALE GENOMIC DNA]</scope>
    <source>
        <strain evidence="2 3">DSM 12116</strain>
    </source>
</reference>
<name>A0ABS5PTY8_9FIRM</name>
<keyword evidence="1" id="KW-0472">Membrane</keyword>
<accession>A0ABS5PTY8</accession>
<organism evidence="2 3">
    <name type="scientific">Fusibacter paucivorans</name>
    <dbReference type="NCBI Taxonomy" id="76009"/>
    <lineage>
        <taxon>Bacteria</taxon>
        <taxon>Bacillati</taxon>
        <taxon>Bacillota</taxon>
        <taxon>Clostridia</taxon>
        <taxon>Eubacteriales</taxon>
        <taxon>Eubacteriales Family XII. Incertae Sedis</taxon>
        <taxon>Fusibacter</taxon>
    </lineage>
</organism>
<proteinExistence type="predicted"/>
<comment type="caution">
    <text evidence="2">The sequence shown here is derived from an EMBL/GenBank/DDBJ whole genome shotgun (WGS) entry which is preliminary data.</text>
</comment>
<gene>
    <name evidence="2" type="ORF">KHM83_14165</name>
</gene>
<keyword evidence="1" id="KW-1133">Transmembrane helix</keyword>
<dbReference type="EMBL" id="JAHBCL010000026">
    <property type="protein sequence ID" value="MBS7527826.1"/>
    <property type="molecule type" value="Genomic_DNA"/>
</dbReference>
<sequence>MFKESYHRMNSHIFPSEQLMQDVLSAARGKHCKKRMISLRLKRNIMMLVVFSAILVMTMPVIASTVEPIYQLMYMVSPSVAQFFMPVQKSSISNGIKLEVVSANIHQKTAEIYVTMQDLTENRIDGTTDLFDSYTINRPFDSSAHCQMIGYDEKTKIVTFLITIDEWGGQNIDGDKITFSVREFLSQKNSYEDLAIPVSLANIADAEHTQTVSSNGGGGRDYQGYLEFEKNPIALVPSVPMANFPIDGIAFTGIAYIDGELHIQTAVEHPLDNDNHGFFYLKDENGTEIDCDFSFYFSETDEQIGRIDYHECVFDVPLENIAAYALYGDFVTSGMKTEGDWRVTFPLESVE</sequence>
<evidence type="ECO:0000313" key="2">
    <source>
        <dbReference type="EMBL" id="MBS7527826.1"/>
    </source>
</evidence>
<evidence type="ECO:0008006" key="4">
    <source>
        <dbReference type="Google" id="ProtNLM"/>
    </source>
</evidence>